<dbReference type="InterPro" id="IPR031803">
    <property type="entry name" value="BAT_GAF/HTH-assoc"/>
</dbReference>
<dbReference type="OrthoDB" id="234125at2157"/>
<dbReference type="PANTHER" id="PTHR34236">
    <property type="entry name" value="DIMETHYL SULFOXIDE REDUCTASE TRANSCRIPTIONAL ACTIVATOR"/>
    <property type="match status" value="1"/>
</dbReference>
<evidence type="ECO:0000313" key="6">
    <source>
        <dbReference type="EMBL" id="SDM64532.1"/>
    </source>
</evidence>
<keyword evidence="7" id="KW-1185">Reference proteome</keyword>
<dbReference type="GO" id="GO:0015074">
    <property type="term" value="P:DNA integration"/>
    <property type="evidence" value="ECO:0007669"/>
    <property type="project" value="InterPro"/>
</dbReference>
<dbReference type="Pfam" id="PF15915">
    <property type="entry name" value="BAT"/>
    <property type="match status" value="1"/>
</dbReference>
<dbReference type="InterPro" id="IPR007050">
    <property type="entry name" value="HTH_bacterioopsin"/>
</dbReference>
<dbReference type="Proteomes" id="UP000199370">
    <property type="component" value="Unassembled WGS sequence"/>
</dbReference>
<evidence type="ECO:0000256" key="2">
    <source>
        <dbReference type="ARBA" id="ARBA00023163"/>
    </source>
</evidence>
<dbReference type="RefSeq" id="WP_089732069.1">
    <property type="nucleotide sequence ID" value="NZ_FNIA01000005.1"/>
</dbReference>
<accession>A0A1G9UX69</accession>
<keyword evidence="3" id="KW-0233">DNA recombination</keyword>
<dbReference type="GO" id="GO:0003677">
    <property type="term" value="F:DNA binding"/>
    <property type="evidence" value="ECO:0007669"/>
    <property type="project" value="InterPro"/>
</dbReference>
<proteinExistence type="predicted"/>
<dbReference type="PANTHER" id="PTHR34236:SF1">
    <property type="entry name" value="DIMETHYL SULFOXIDE REDUCTASE TRANSCRIPTIONAL ACTIVATOR"/>
    <property type="match status" value="1"/>
</dbReference>
<evidence type="ECO:0008006" key="8">
    <source>
        <dbReference type="Google" id="ProtNLM"/>
    </source>
</evidence>
<dbReference type="Gene3D" id="1.10.443.10">
    <property type="entry name" value="Intergrase catalytic core"/>
    <property type="match status" value="1"/>
</dbReference>
<gene>
    <name evidence="6" type="ORF">SAMN05192554_10560</name>
</gene>
<name>A0A1G9UX69_9EURY</name>
<evidence type="ECO:0000259" key="5">
    <source>
        <dbReference type="Pfam" id="PF15915"/>
    </source>
</evidence>
<dbReference type="InterPro" id="IPR013762">
    <property type="entry name" value="Integrase-like_cat_sf"/>
</dbReference>
<reference evidence="6 7" key="1">
    <citation type="submission" date="2016-10" db="EMBL/GenBank/DDBJ databases">
        <authorList>
            <person name="de Groot N.N."/>
        </authorList>
    </citation>
    <scope>NUCLEOTIDE SEQUENCE [LARGE SCALE GENOMIC DNA]</scope>
    <source>
        <strain evidence="7">EB21,IBRC-M 10013,KCTC 4048</strain>
    </source>
</reference>
<keyword evidence="2" id="KW-0804">Transcription</keyword>
<feature type="domain" description="Bacterioopsin transcriptional activator GAF and HTH associated" evidence="5">
    <location>
        <begin position="332"/>
        <end position="481"/>
    </location>
</feature>
<dbReference type="SUPFAM" id="SSF56349">
    <property type="entry name" value="DNA breaking-rejoining enzymes"/>
    <property type="match status" value="1"/>
</dbReference>
<dbReference type="AlphaFoldDB" id="A0A1G9UX69"/>
<dbReference type="GO" id="GO:0006310">
    <property type="term" value="P:DNA recombination"/>
    <property type="evidence" value="ECO:0007669"/>
    <property type="project" value="UniProtKB-KW"/>
</dbReference>
<evidence type="ECO:0000256" key="1">
    <source>
        <dbReference type="ARBA" id="ARBA00023015"/>
    </source>
</evidence>
<sequence>MSRHLGDAGYERLRRHAESHREDLVCRLCGEAGLRPAEVTQVTPDAVVPVDDAFLLDLPDRTAFLPADVAHDLRLYVDATDCAPEEPVVDVSPRRVQMLVREVADRAAEATGEARFADVSSRDLRERFLLRHLRTGVDPRVVAAAAGFDSVAGLAPYLDDPSGVELAAALAADGPDDGTLSARSRAAVALLATLAGEFASVTTTDELSTRLCDRLVAVDGYESAWVARATDDGLARQAHAGFDGGVVDTILADHADDLHAVLRSGTHRVLDLGGDDVAVCVPFGATEGAERLLGVGVARPVDDAETDALVAIGGLAGRALDALRRRRRLVADVVTELRFSVRDPAAVLVDISTGPADRVEVTGVVPGGPGLVLYAVVAGATPDAVSDALADDERVERVRYVDDAADGPVVELALASSPALTLVELDARVESYVAEDGAGSLVATVAADADVRAVVDALTEQYPAASLGAKETVERTVDPGAGFSTSLRDDLTERQAAVLRAAYHGGYFQWPRESTAEELADSLDVASPTLHNHLRVAQSKLLDAYFEG</sequence>
<evidence type="ECO:0000256" key="3">
    <source>
        <dbReference type="ARBA" id="ARBA00023172"/>
    </source>
</evidence>
<dbReference type="InterPro" id="IPR011010">
    <property type="entry name" value="DNA_brk_join_enz"/>
</dbReference>
<protein>
    <recommendedName>
        <fullName evidence="8">HTH DNA binding domain-containing protein</fullName>
    </recommendedName>
</protein>
<feature type="domain" description="HTH bat-type" evidence="4">
    <location>
        <begin position="491"/>
        <end position="542"/>
    </location>
</feature>
<dbReference type="Pfam" id="PF04967">
    <property type="entry name" value="HTH_10"/>
    <property type="match status" value="1"/>
</dbReference>
<evidence type="ECO:0000259" key="4">
    <source>
        <dbReference type="Pfam" id="PF04967"/>
    </source>
</evidence>
<dbReference type="STRING" id="996166.SAMN05192554_10560"/>
<organism evidence="6 7">
    <name type="scientific">Haloarchaeobius iranensis</name>
    <dbReference type="NCBI Taxonomy" id="996166"/>
    <lineage>
        <taxon>Archaea</taxon>
        <taxon>Methanobacteriati</taxon>
        <taxon>Methanobacteriota</taxon>
        <taxon>Stenosarchaea group</taxon>
        <taxon>Halobacteria</taxon>
        <taxon>Halobacteriales</taxon>
        <taxon>Halorubellaceae</taxon>
        <taxon>Haloarchaeobius</taxon>
    </lineage>
</organism>
<dbReference type="EMBL" id="FNIA01000005">
    <property type="protein sequence ID" value="SDM64532.1"/>
    <property type="molecule type" value="Genomic_DNA"/>
</dbReference>
<evidence type="ECO:0000313" key="7">
    <source>
        <dbReference type="Proteomes" id="UP000199370"/>
    </source>
</evidence>
<keyword evidence="1" id="KW-0805">Transcription regulation</keyword>